<sequence length="229" mass="24470">MDDNAQEWTAVDAYLGELVLGRDLVLQQALDDAAAGGLPQIQVSPPQGRMLFLLANLARARTILEVGTLGGYSTICLARALPADGRLVTLEVDAHHAEVARANLARAGLDAVVEIRLGRALDSLREMEEERRGSFDLVFIDADKQNSADYFRWGITLGHPGTLIIVDNAVRHGTIIDAQDSSPDVVGTRAVLELMGADPRVTATVIQTVGSKGYDGFALAVVNDQLSPS</sequence>
<protein>
    <submittedName>
        <fullName evidence="4 5">Methyltransferase</fullName>
    </submittedName>
</protein>
<keyword evidence="3" id="KW-0949">S-adenosyl-L-methionine</keyword>
<keyword evidence="1 5" id="KW-0489">Methyltransferase</keyword>
<evidence type="ECO:0000256" key="3">
    <source>
        <dbReference type="ARBA" id="ARBA00022691"/>
    </source>
</evidence>
<dbReference type="GO" id="GO:0032259">
    <property type="term" value="P:methylation"/>
    <property type="evidence" value="ECO:0007669"/>
    <property type="project" value="UniProtKB-KW"/>
</dbReference>
<dbReference type="SUPFAM" id="SSF53335">
    <property type="entry name" value="S-adenosyl-L-methionine-dependent methyltransferases"/>
    <property type="match status" value="1"/>
</dbReference>
<name>A0A2W5ZNG5_9BACT</name>
<evidence type="ECO:0000313" key="7">
    <source>
        <dbReference type="Proteomes" id="UP000606991"/>
    </source>
</evidence>
<proteinExistence type="predicted"/>
<organism evidence="5 6">
    <name type="scientific">Candidatus Aeolococcus gillhamiae</name>
    <dbReference type="NCBI Taxonomy" id="3127015"/>
    <lineage>
        <taxon>Bacteria</taxon>
        <taxon>Bacillati</taxon>
        <taxon>Candidatus Dormiibacterota</taxon>
        <taxon>Candidatus Dormibacteria</taxon>
        <taxon>Candidatus Aeolococcales</taxon>
        <taxon>Candidatus Aeolococcaceae</taxon>
        <taxon>Candidatus Aeolococcus</taxon>
    </lineage>
</organism>
<dbReference type="InterPro" id="IPR050362">
    <property type="entry name" value="Cation-dep_OMT"/>
</dbReference>
<dbReference type="Gene3D" id="3.40.50.150">
    <property type="entry name" value="Vaccinia Virus protein VP39"/>
    <property type="match status" value="1"/>
</dbReference>
<dbReference type="GO" id="GO:0008171">
    <property type="term" value="F:O-methyltransferase activity"/>
    <property type="evidence" value="ECO:0007669"/>
    <property type="project" value="InterPro"/>
</dbReference>
<evidence type="ECO:0000313" key="4">
    <source>
        <dbReference type="EMBL" id="MBJ7594583.1"/>
    </source>
</evidence>
<reference evidence="5" key="2">
    <citation type="submission" date="2018-05" db="EMBL/GenBank/DDBJ databases">
        <authorList>
            <person name="Ferrari B."/>
        </authorList>
    </citation>
    <scope>NUCLEOTIDE SEQUENCE</scope>
    <source>
        <strain evidence="5">RRmetagenome_bin12</strain>
    </source>
</reference>
<dbReference type="Proteomes" id="UP000606991">
    <property type="component" value="Unassembled WGS sequence"/>
</dbReference>
<evidence type="ECO:0000256" key="1">
    <source>
        <dbReference type="ARBA" id="ARBA00022603"/>
    </source>
</evidence>
<dbReference type="Pfam" id="PF01596">
    <property type="entry name" value="Methyltransf_3"/>
    <property type="match status" value="1"/>
</dbReference>
<comment type="caution">
    <text evidence="5">The sequence shown here is derived from an EMBL/GenBank/DDBJ whole genome shotgun (WGS) entry which is preliminary data.</text>
</comment>
<reference evidence="5 6" key="1">
    <citation type="journal article" date="2017" name="Nature">
        <title>Atmospheric trace gases support primary production in Antarctic desert surface soil.</title>
        <authorList>
            <person name="Ji M."/>
            <person name="Greening C."/>
            <person name="Vanwonterghem I."/>
            <person name="Carere C.R."/>
            <person name="Bay S.K."/>
            <person name="Steen J.A."/>
            <person name="Montgomery K."/>
            <person name="Lines T."/>
            <person name="Beardall J."/>
            <person name="van Dorst J."/>
            <person name="Snape I."/>
            <person name="Stott M.B."/>
            <person name="Hugenholtz P."/>
            <person name="Ferrari B.C."/>
        </authorList>
    </citation>
    <scope>NUCLEOTIDE SEQUENCE [LARGE SCALE GENOMIC DNA]</scope>
    <source>
        <strain evidence="5">RRmetagenome_bin12</strain>
    </source>
</reference>
<dbReference type="RefSeq" id="WP_337310906.1">
    <property type="nucleotide sequence ID" value="NZ_JAEKNS010000074.1"/>
</dbReference>
<accession>A0A934K0E5</accession>
<gene>
    <name evidence="5" type="ORF">DLM65_00035</name>
    <name evidence="4" type="ORF">JF886_06915</name>
</gene>
<dbReference type="PANTHER" id="PTHR10509">
    <property type="entry name" value="O-METHYLTRANSFERASE-RELATED"/>
    <property type="match status" value="1"/>
</dbReference>
<dbReference type="AlphaFoldDB" id="A0A2W5ZNG5"/>
<dbReference type="InterPro" id="IPR002935">
    <property type="entry name" value="SAM_O-MeTrfase"/>
</dbReference>
<reference evidence="4 7" key="3">
    <citation type="submission" date="2020-10" db="EMBL/GenBank/DDBJ databases">
        <title>Ca. Dormibacterota MAGs.</title>
        <authorList>
            <person name="Montgomery K."/>
        </authorList>
    </citation>
    <scope>NUCLEOTIDE SEQUENCE [LARGE SCALE GENOMIC DNA]</scope>
    <source>
        <strain evidence="4">SC8812_S17_18</strain>
    </source>
</reference>
<dbReference type="PANTHER" id="PTHR10509:SF14">
    <property type="entry name" value="CAFFEOYL-COA O-METHYLTRANSFERASE 3-RELATED"/>
    <property type="match status" value="1"/>
</dbReference>
<dbReference type="EMBL" id="JAEKNS010000074">
    <property type="protein sequence ID" value="MBJ7594583.1"/>
    <property type="molecule type" value="Genomic_DNA"/>
</dbReference>
<dbReference type="GO" id="GO:0008757">
    <property type="term" value="F:S-adenosylmethionine-dependent methyltransferase activity"/>
    <property type="evidence" value="ECO:0007669"/>
    <property type="project" value="TreeGrafter"/>
</dbReference>
<evidence type="ECO:0000313" key="6">
    <source>
        <dbReference type="Proteomes" id="UP000248724"/>
    </source>
</evidence>
<evidence type="ECO:0000313" key="5">
    <source>
        <dbReference type="EMBL" id="PZR84376.1"/>
    </source>
</evidence>
<dbReference type="EMBL" id="QHBU01000001">
    <property type="protein sequence ID" value="PZR84376.1"/>
    <property type="molecule type" value="Genomic_DNA"/>
</dbReference>
<dbReference type="InterPro" id="IPR029063">
    <property type="entry name" value="SAM-dependent_MTases_sf"/>
</dbReference>
<dbReference type="Proteomes" id="UP000248724">
    <property type="component" value="Unassembled WGS sequence"/>
</dbReference>
<dbReference type="PROSITE" id="PS51682">
    <property type="entry name" value="SAM_OMT_I"/>
    <property type="match status" value="1"/>
</dbReference>
<evidence type="ECO:0000256" key="2">
    <source>
        <dbReference type="ARBA" id="ARBA00022679"/>
    </source>
</evidence>
<accession>A0A2W5ZNG5</accession>
<keyword evidence="2" id="KW-0808">Transferase</keyword>